<accession>A0A0R2CIK7</accession>
<evidence type="ECO:0000313" key="1">
    <source>
        <dbReference type="EMBL" id="KRM91485.1"/>
    </source>
</evidence>
<organism evidence="1 2">
    <name type="scientific">Liquorilactobacillus cacaonum DSM 21116</name>
    <dbReference type="NCBI Taxonomy" id="1423729"/>
    <lineage>
        <taxon>Bacteria</taxon>
        <taxon>Bacillati</taxon>
        <taxon>Bacillota</taxon>
        <taxon>Bacilli</taxon>
        <taxon>Lactobacillales</taxon>
        <taxon>Lactobacillaceae</taxon>
        <taxon>Liquorilactobacillus</taxon>
    </lineage>
</organism>
<dbReference type="Proteomes" id="UP000051131">
    <property type="component" value="Unassembled WGS sequence"/>
</dbReference>
<dbReference type="EMBL" id="AYZE01000010">
    <property type="protein sequence ID" value="KRM91485.1"/>
    <property type="molecule type" value="Genomic_DNA"/>
</dbReference>
<evidence type="ECO:0000313" key="2">
    <source>
        <dbReference type="Proteomes" id="UP000051131"/>
    </source>
</evidence>
<proteinExistence type="predicted"/>
<protein>
    <submittedName>
        <fullName evidence="1">Uncharacterized protein</fullName>
    </submittedName>
</protein>
<gene>
    <name evidence="1" type="ORF">FC80_GL000452</name>
</gene>
<dbReference type="AlphaFoldDB" id="A0A0R2CIK7"/>
<dbReference type="PATRIC" id="fig|1423729.3.peg.454"/>
<dbReference type="OrthoDB" id="2329701at2"/>
<dbReference type="STRING" id="1423729.FC80_GL000452"/>
<name>A0A0R2CIK7_9LACO</name>
<dbReference type="RefSeq" id="WP_057828724.1">
    <property type="nucleotide sequence ID" value="NZ_AYZE01000010.1"/>
</dbReference>
<sequence length="96" mass="11228">MSNDIAIAITKQEQDKFKVAITKDVTINELEIYTARLAYYLAKRWAELKKISLEESAEQVAITIESQINIWESEKHDKKSRVKHVNNTEEIKHKKN</sequence>
<reference evidence="1 2" key="1">
    <citation type="journal article" date="2015" name="Genome Announc.">
        <title>Expanding the biotechnology potential of lactobacilli through comparative genomics of 213 strains and associated genera.</title>
        <authorList>
            <person name="Sun Z."/>
            <person name="Harris H.M."/>
            <person name="McCann A."/>
            <person name="Guo C."/>
            <person name="Argimon S."/>
            <person name="Zhang W."/>
            <person name="Yang X."/>
            <person name="Jeffery I.B."/>
            <person name="Cooney J.C."/>
            <person name="Kagawa T.F."/>
            <person name="Liu W."/>
            <person name="Song Y."/>
            <person name="Salvetti E."/>
            <person name="Wrobel A."/>
            <person name="Rasinkangas P."/>
            <person name="Parkhill J."/>
            <person name="Rea M.C."/>
            <person name="O'Sullivan O."/>
            <person name="Ritari J."/>
            <person name="Douillard F.P."/>
            <person name="Paul Ross R."/>
            <person name="Yang R."/>
            <person name="Briner A.E."/>
            <person name="Felis G.E."/>
            <person name="de Vos W.M."/>
            <person name="Barrangou R."/>
            <person name="Klaenhammer T.R."/>
            <person name="Caufield P.W."/>
            <person name="Cui Y."/>
            <person name="Zhang H."/>
            <person name="O'Toole P.W."/>
        </authorList>
    </citation>
    <scope>NUCLEOTIDE SEQUENCE [LARGE SCALE GENOMIC DNA]</scope>
    <source>
        <strain evidence="1 2">DSM 21116</strain>
    </source>
</reference>
<comment type="caution">
    <text evidence="1">The sequence shown here is derived from an EMBL/GenBank/DDBJ whole genome shotgun (WGS) entry which is preliminary data.</text>
</comment>
<keyword evidence="2" id="KW-1185">Reference proteome</keyword>